<proteinExistence type="predicted"/>
<name>A0AAV7V3Y6_PLEWA</name>
<protein>
    <submittedName>
        <fullName evidence="2">Uncharacterized protein</fullName>
    </submittedName>
</protein>
<organism evidence="2 3">
    <name type="scientific">Pleurodeles waltl</name>
    <name type="common">Iberian ribbed newt</name>
    <dbReference type="NCBI Taxonomy" id="8319"/>
    <lineage>
        <taxon>Eukaryota</taxon>
        <taxon>Metazoa</taxon>
        <taxon>Chordata</taxon>
        <taxon>Craniata</taxon>
        <taxon>Vertebrata</taxon>
        <taxon>Euteleostomi</taxon>
        <taxon>Amphibia</taxon>
        <taxon>Batrachia</taxon>
        <taxon>Caudata</taxon>
        <taxon>Salamandroidea</taxon>
        <taxon>Salamandridae</taxon>
        <taxon>Pleurodelinae</taxon>
        <taxon>Pleurodeles</taxon>
    </lineage>
</organism>
<comment type="caution">
    <text evidence="2">The sequence shown here is derived from an EMBL/GenBank/DDBJ whole genome shotgun (WGS) entry which is preliminary data.</text>
</comment>
<sequence>MGISRWAPSQCQPRLPLHQLSMASGRAHQLLGAFPVSAPSAAAPAEHDSRPCASATGRLPSVSPVCRLSS</sequence>
<dbReference type="Proteomes" id="UP001066276">
    <property type="component" value="Chromosome 2_2"/>
</dbReference>
<evidence type="ECO:0000256" key="1">
    <source>
        <dbReference type="SAM" id="MobiDB-lite"/>
    </source>
</evidence>
<dbReference type="AlphaFoldDB" id="A0AAV7V3Y6"/>
<reference evidence="2" key="1">
    <citation type="journal article" date="2022" name="bioRxiv">
        <title>Sequencing and chromosome-scale assembly of the giantPleurodeles waltlgenome.</title>
        <authorList>
            <person name="Brown T."/>
            <person name="Elewa A."/>
            <person name="Iarovenko S."/>
            <person name="Subramanian E."/>
            <person name="Araus A.J."/>
            <person name="Petzold A."/>
            <person name="Susuki M."/>
            <person name="Suzuki K.-i.T."/>
            <person name="Hayashi T."/>
            <person name="Toyoda A."/>
            <person name="Oliveira C."/>
            <person name="Osipova E."/>
            <person name="Leigh N.D."/>
            <person name="Simon A."/>
            <person name="Yun M.H."/>
        </authorList>
    </citation>
    <scope>NUCLEOTIDE SEQUENCE</scope>
    <source>
        <strain evidence="2">20211129_DDA</strain>
        <tissue evidence="2">Liver</tissue>
    </source>
</reference>
<keyword evidence="3" id="KW-1185">Reference proteome</keyword>
<evidence type="ECO:0000313" key="3">
    <source>
        <dbReference type="Proteomes" id="UP001066276"/>
    </source>
</evidence>
<evidence type="ECO:0000313" key="2">
    <source>
        <dbReference type="EMBL" id="KAJ1196042.1"/>
    </source>
</evidence>
<feature type="region of interest" description="Disordered" evidence="1">
    <location>
        <begin position="39"/>
        <end position="70"/>
    </location>
</feature>
<accession>A0AAV7V3Y6</accession>
<dbReference type="EMBL" id="JANPWB010000004">
    <property type="protein sequence ID" value="KAJ1196042.1"/>
    <property type="molecule type" value="Genomic_DNA"/>
</dbReference>
<gene>
    <name evidence="2" type="ORF">NDU88_005302</name>
</gene>